<keyword evidence="1" id="KW-1133">Transmembrane helix</keyword>
<evidence type="ECO:0000313" key="2">
    <source>
        <dbReference type="EMBL" id="EFA77636.1"/>
    </source>
</evidence>
<dbReference type="PANTHER" id="PTHR11161">
    <property type="entry name" value="O-ACYLTRANSFERASE"/>
    <property type="match status" value="1"/>
</dbReference>
<organism evidence="2 3">
    <name type="scientific">Heterostelium pallidum (strain ATCC 26659 / Pp 5 / PN500)</name>
    <name type="common">Cellular slime mold</name>
    <name type="synonym">Polysphondylium pallidum</name>
    <dbReference type="NCBI Taxonomy" id="670386"/>
    <lineage>
        <taxon>Eukaryota</taxon>
        <taxon>Amoebozoa</taxon>
        <taxon>Evosea</taxon>
        <taxon>Eumycetozoa</taxon>
        <taxon>Dictyostelia</taxon>
        <taxon>Acytosteliales</taxon>
        <taxon>Acytosteliaceae</taxon>
        <taxon>Heterostelium</taxon>
    </lineage>
</organism>
<proteinExistence type="predicted"/>
<dbReference type="EMBL" id="ADBJ01000042">
    <property type="protein sequence ID" value="EFA77636.1"/>
    <property type="molecule type" value="Genomic_DNA"/>
</dbReference>
<dbReference type="InParanoid" id="D3BM35"/>
<accession>D3BM35</accession>
<dbReference type="Proteomes" id="UP000001396">
    <property type="component" value="Unassembled WGS sequence"/>
</dbReference>
<comment type="caution">
    <text evidence="2">The sequence shown here is derived from an EMBL/GenBank/DDBJ whole genome shotgun (WGS) entry which is preliminary data.</text>
</comment>
<feature type="transmembrane region" description="Helical" evidence="1">
    <location>
        <begin position="129"/>
        <end position="151"/>
    </location>
</feature>
<evidence type="ECO:0000313" key="3">
    <source>
        <dbReference type="Proteomes" id="UP000001396"/>
    </source>
</evidence>
<keyword evidence="1" id="KW-0472">Membrane</keyword>
<gene>
    <name evidence="2" type="ORF">PPL_12243</name>
</gene>
<keyword evidence="3" id="KW-1185">Reference proteome</keyword>
<dbReference type="AlphaFoldDB" id="D3BM35"/>
<reference evidence="2 3" key="1">
    <citation type="journal article" date="2011" name="Genome Res.">
        <title>Phylogeny-wide analysis of social amoeba genomes highlights ancient origins for complex intercellular communication.</title>
        <authorList>
            <person name="Heidel A.J."/>
            <person name="Lawal H.M."/>
            <person name="Felder M."/>
            <person name="Schilde C."/>
            <person name="Helps N.R."/>
            <person name="Tunggal B."/>
            <person name="Rivero F."/>
            <person name="John U."/>
            <person name="Schleicher M."/>
            <person name="Eichinger L."/>
            <person name="Platzer M."/>
            <person name="Noegel A.A."/>
            <person name="Schaap P."/>
            <person name="Gloeckner G."/>
        </authorList>
    </citation>
    <scope>NUCLEOTIDE SEQUENCE [LARGE SCALE GENOMIC DNA]</scope>
    <source>
        <strain evidence="3">ATCC 26659 / Pp 5 / PN500</strain>
    </source>
</reference>
<keyword evidence="1" id="KW-0812">Transmembrane</keyword>
<dbReference type="PANTHER" id="PTHR11161:SF0">
    <property type="entry name" value="O-ACYLTRANSFERASE LIKE PROTEIN"/>
    <property type="match status" value="1"/>
</dbReference>
<name>D3BM35_HETP5</name>
<dbReference type="InterPro" id="IPR052728">
    <property type="entry name" value="O2_lipid_transport_reg"/>
</dbReference>
<evidence type="ECO:0008006" key="4">
    <source>
        <dbReference type="Google" id="ProtNLM"/>
    </source>
</evidence>
<dbReference type="GeneID" id="31367710"/>
<protein>
    <recommendedName>
        <fullName evidence="4">Nose resistant-to-fluoxetine protein N-terminal domain-containing protein</fullName>
    </recommendedName>
</protein>
<dbReference type="RefSeq" id="XP_020429764.1">
    <property type="nucleotide sequence ID" value="XM_020582983.1"/>
</dbReference>
<evidence type="ECO:0000256" key="1">
    <source>
        <dbReference type="SAM" id="Phobius"/>
    </source>
</evidence>
<sequence>MDTSDSEFNYSSNVYCITLKESFLVYGETTTSSSEESLSQQCKDDIIQLSQFSYSSYMDSVQNGINTTLPYALGLCLPRSCNTTQDIQSALNTFMLTASVIAPPGVRTTTHCYAYGSSRNNEKWTAGPIIVLCVCVLIAIMVLVGTALELYRNEKYRALGESTSKESKPPLQQQPKDNSYCAKIFLSFSLVRNYRSFMNVSEYRKFGALDGIRSIGAIWIVIAHTFSSMLYSGVDNSSYIFKRETKKFSFQAIVADHHCSGSWFWFIDYSEYRQSTTF</sequence>